<dbReference type="Pfam" id="PF23679">
    <property type="entry name" value="UPA-FIIND"/>
    <property type="match status" value="1"/>
</dbReference>
<evidence type="ECO:0000256" key="5">
    <source>
        <dbReference type="ARBA" id="ARBA00023198"/>
    </source>
</evidence>
<dbReference type="InterPro" id="IPR001315">
    <property type="entry name" value="CARD"/>
</dbReference>
<dbReference type="Proteomes" id="UP001159641">
    <property type="component" value="Unassembled WGS sequence"/>
</dbReference>
<accession>A0AB34GYF8</accession>
<evidence type="ECO:0000256" key="1">
    <source>
        <dbReference type="ARBA" id="ARBA00004514"/>
    </source>
</evidence>
<evidence type="ECO:0000313" key="7">
    <source>
        <dbReference type="EMBL" id="KAJ8783801.1"/>
    </source>
</evidence>
<evidence type="ECO:0000256" key="3">
    <source>
        <dbReference type="ARBA" id="ARBA00022588"/>
    </source>
</evidence>
<feature type="domain" description="CARD" evidence="6">
    <location>
        <begin position="84"/>
        <end position="167"/>
    </location>
</feature>
<dbReference type="FunFam" id="1.10.533.10:FF:000013">
    <property type="entry name" value="Apoptosis-associated speck-like protein containing a CARD"/>
    <property type="match status" value="1"/>
</dbReference>
<proteinExistence type="predicted"/>
<dbReference type="InterPro" id="IPR033516">
    <property type="entry name" value="CARD8/ASC/NALP1_CARD"/>
</dbReference>
<dbReference type="InterPro" id="IPR025307">
    <property type="entry name" value="FIIND_dom"/>
</dbReference>
<evidence type="ECO:0000256" key="4">
    <source>
        <dbReference type="ARBA" id="ARBA00022859"/>
    </source>
</evidence>
<gene>
    <name evidence="7" type="ORF">J1605_008844</name>
</gene>
<keyword evidence="5" id="KW-0395">Inflammatory response</keyword>
<comment type="caution">
    <text evidence="7">The sequence shown here is derived from an EMBL/GenBank/DDBJ whole genome shotgun (WGS) entry which is preliminary data.</text>
</comment>
<organism evidence="7 8">
    <name type="scientific">Eschrichtius robustus</name>
    <name type="common">California gray whale</name>
    <name type="synonym">Eschrichtius gibbosus</name>
    <dbReference type="NCBI Taxonomy" id="9764"/>
    <lineage>
        <taxon>Eukaryota</taxon>
        <taxon>Metazoa</taxon>
        <taxon>Chordata</taxon>
        <taxon>Craniata</taxon>
        <taxon>Vertebrata</taxon>
        <taxon>Euteleostomi</taxon>
        <taxon>Mammalia</taxon>
        <taxon>Eutheria</taxon>
        <taxon>Laurasiatheria</taxon>
        <taxon>Artiodactyla</taxon>
        <taxon>Whippomorpha</taxon>
        <taxon>Cetacea</taxon>
        <taxon>Mysticeti</taxon>
        <taxon>Eschrichtiidae</taxon>
        <taxon>Eschrichtius</taxon>
    </lineage>
</organism>
<evidence type="ECO:0000313" key="8">
    <source>
        <dbReference type="Proteomes" id="UP001159641"/>
    </source>
</evidence>
<dbReference type="GO" id="GO:0061702">
    <property type="term" value="C:canonical inflammasome complex"/>
    <property type="evidence" value="ECO:0007669"/>
    <property type="project" value="TreeGrafter"/>
</dbReference>
<dbReference type="PANTHER" id="PTHR46985">
    <property type="entry name" value="NACHT, LRR AND PYD DOMAINS-CONTAINING PROTEIN 1"/>
    <property type="match status" value="1"/>
</dbReference>
<dbReference type="CDD" id="cd08330">
    <property type="entry name" value="CARD_ASC_NALP1"/>
    <property type="match status" value="1"/>
</dbReference>
<keyword evidence="8" id="KW-1185">Reference proteome</keyword>
<dbReference type="InterPro" id="IPR011029">
    <property type="entry name" value="DEATH-like_dom_sf"/>
</dbReference>
<dbReference type="Gene3D" id="1.10.533.10">
    <property type="entry name" value="Death Domain, Fas"/>
    <property type="match status" value="1"/>
</dbReference>
<dbReference type="PROSITE" id="PS50209">
    <property type="entry name" value="CARD"/>
    <property type="match status" value="1"/>
</dbReference>
<evidence type="ECO:0000259" key="6">
    <source>
        <dbReference type="PROSITE" id="PS50209"/>
    </source>
</evidence>
<protein>
    <recommendedName>
        <fullName evidence="6">CARD domain-containing protein</fullName>
    </recommendedName>
</protein>
<keyword evidence="4" id="KW-0391">Immunity</keyword>
<dbReference type="EMBL" id="JAIQCJ010002079">
    <property type="protein sequence ID" value="KAJ8783801.1"/>
    <property type="molecule type" value="Genomic_DNA"/>
</dbReference>
<dbReference type="Pfam" id="PF00619">
    <property type="entry name" value="CARD"/>
    <property type="match status" value="1"/>
</dbReference>
<keyword evidence="2" id="KW-0963">Cytoplasm</keyword>
<reference evidence="7 8" key="1">
    <citation type="submission" date="2022-11" db="EMBL/GenBank/DDBJ databases">
        <title>Whole genome sequence of Eschrichtius robustus ER-17-0199.</title>
        <authorList>
            <person name="Bruniche-Olsen A."/>
            <person name="Black A.N."/>
            <person name="Fields C.J."/>
            <person name="Walden K."/>
            <person name="Dewoody J.A."/>
        </authorList>
    </citation>
    <scope>NUCLEOTIDE SEQUENCE [LARGE SCALE GENOMIC DNA]</scope>
    <source>
        <strain evidence="7">ER-17-0199</strain>
        <tissue evidence="7">Blubber</tissue>
    </source>
</reference>
<comment type="subcellular location">
    <subcellularLocation>
        <location evidence="1">Cytoplasm</location>
        <location evidence="1">Cytosol</location>
    </subcellularLocation>
</comment>
<dbReference type="GO" id="GO:0006954">
    <property type="term" value="P:inflammatory response"/>
    <property type="evidence" value="ECO:0007669"/>
    <property type="project" value="UniProtKB-KW"/>
</dbReference>
<sequence>MGGISGTPDVPPPLILVLYTPQAIDDEEKKFHFVQIHKPPPLTPLYMGSRYIVSGSEKLEIMPEVSCPDVCPSPGVRDTLGLLHFVDRYREQLVARVTPVDPVLDKLHGHVLSEEQYEGVRAEATKPSQVRKLFSFSRSWDWACKDRLYQALKETHPHLIMELWEMWGSGEDPGGLLTSSAAV</sequence>
<dbReference type="AlphaFoldDB" id="A0AB34GYF8"/>
<dbReference type="InterPro" id="IPR051249">
    <property type="entry name" value="NLRP_Inflammasome"/>
</dbReference>
<name>A0AB34GYF8_ESCRO</name>
<dbReference type="GO" id="GO:0042981">
    <property type="term" value="P:regulation of apoptotic process"/>
    <property type="evidence" value="ECO:0007669"/>
    <property type="project" value="InterPro"/>
</dbReference>
<dbReference type="GO" id="GO:0045087">
    <property type="term" value="P:innate immune response"/>
    <property type="evidence" value="ECO:0007669"/>
    <property type="project" value="UniProtKB-KW"/>
</dbReference>
<dbReference type="PANTHER" id="PTHR46985:SF3">
    <property type="entry name" value="NACHT, LRR AND PYD DOMAINS-CONTAINING PROTEIN 1"/>
    <property type="match status" value="1"/>
</dbReference>
<evidence type="ECO:0000256" key="2">
    <source>
        <dbReference type="ARBA" id="ARBA00022490"/>
    </source>
</evidence>
<keyword evidence="3" id="KW-0399">Innate immunity</keyword>
<dbReference type="SUPFAM" id="SSF47986">
    <property type="entry name" value="DEATH domain"/>
    <property type="match status" value="1"/>
</dbReference>